<evidence type="ECO:0000313" key="3">
    <source>
        <dbReference type="Proteomes" id="UP000443582"/>
    </source>
</evidence>
<dbReference type="EMBL" id="QDKL01000001">
    <property type="protein sequence ID" value="RZF22203.1"/>
    <property type="molecule type" value="Genomic_DNA"/>
</dbReference>
<reference evidence="3" key="1">
    <citation type="journal article" date="2019" name="Int. J. Syst. Evol. Microbiol.">
        <title>Halobacteriovorax valvorus sp. nov., a novel prokaryotic predator isolated from coastal seawater of China.</title>
        <authorList>
            <person name="Chen M.-X."/>
        </authorList>
    </citation>
    <scope>NUCLEOTIDE SEQUENCE [LARGE SCALE GENOMIC DNA]</scope>
    <source>
        <strain evidence="3">BL9</strain>
    </source>
</reference>
<gene>
    <name evidence="2" type="ORF">DAY19_00105</name>
</gene>
<dbReference type="InterPro" id="IPR058627">
    <property type="entry name" value="MdtA-like_C"/>
</dbReference>
<organism evidence="2 3">
    <name type="scientific">Halobacteriovorax vibrionivorans</name>
    <dbReference type="NCBI Taxonomy" id="2152716"/>
    <lineage>
        <taxon>Bacteria</taxon>
        <taxon>Pseudomonadati</taxon>
        <taxon>Bdellovibrionota</taxon>
        <taxon>Bacteriovoracia</taxon>
        <taxon>Bacteriovoracales</taxon>
        <taxon>Halobacteriovoraceae</taxon>
        <taxon>Halobacteriovorax</taxon>
    </lineage>
</organism>
<dbReference type="Proteomes" id="UP000443582">
    <property type="component" value="Unassembled WGS sequence"/>
</dbReference>
<comment type="caution">
    <text evidence="2">The sequence shown here is derived from an EMBL/GenBank/DDBJ whole genome shotgun (WGS) entry which is preliminary data.</text>
</comment>
<evidence type="ECO:0000313" key="2">
    <source>
        <dbReference type="EMBL" id="RZF22203.1"/>
    </source>
</evidence>
<dbReference type="Pfam" id="PF25967">
    <property type="entry name" value="RND-MFP_C"/>
    <property type="match status" value="1"/>
</dbReference>
<keyword evidence="3" id="KW-1185">Reference proteome</keyword>
<name>A0ABY0IJD0_9BACT</name>
<proteinExistence type="predicted"/>
<protein>
    <recommendedName>
        <fullName evidence="1">Multidrug resistance protein MdtA-like C-terminal permuted SH3 domain-containing protein</fullName>
    </recommendedName>
</protein>
<dbReference type="PANTHER" id="PTHR30469">
    <property type="entry name" value="MULTIDRUG RESISTANCE PROTEIN MDTA"/>
    <property type="match status" value="1"/>
</dbReference>
<accession>A0ABY0IJD0</accession>
<evidence type="ECO:0000259" key="1">
    <source>
        <dbReference type="Pfam" id="PF25967"/>
    </source>
</evidence>
<sequence length="220" mass="24411">MKQSVFVLIIGLIYGASLFVKDKQIQKQKMKVTPTVFTIREKTGTPVNITKVLRKSFTNNVIVTGNNLGSKIYASVAPKIATQIKPGALASIRLNNESLYGSVVSVEKRANRLSGLHKIVVSFANQKLPTNLYVMNIQTSKTKNTLVVKRDAVSNRGGTDHVYIVNDDNTVQRRDIVTISDNKDYFAIKSGLKEGEKVVLSDQRYLKNGEKINIVESVLE</sequence>
<dbReference type="Gene3D" id="2.40.420.20">
    <property type="match status" value="1"/>
</dbReference>
<dbReference type="RefSeq" id="WP_114705147.1">
    <property type="nucleotide sequence ID" value="NZ_QDKL01000001.1"/>
</dbReference>
<feature type="domain" description="Multidrug resistance protein MdtA-like C-terminal permuted SH3" evidence="1">
    <location>
        <begin position="144"/>
        <end position="202"/>
    </location>
</feature>